<name>A0ABD3NN04_9STRA</name>
<gene>
    <name evidence="2" type="ORF">ACHAWO_001948</name>
</gene>
<feature type="signal peptide" evidence="1">
    <location>
        <begin position="1"/>
        <end position="19"/>
    </location>
</feature>
<organism evidence="2 3">
    <name type="scientific">Cyclotella atomus</name>
    <dbReference type="NCBI Taxonomy" id="382360"/>
    <lineage>
        <taxon>Eukaryota</taxon>
        <taxon>Sar</taxon>
        <taxon>Stramenopiles</taxon>
        <taxon>Ochrophyta</taxon>
        <taxon>Bacillariophyta</taxon>
        <taxon>Coscinodiscophyceae</taxon>
        <taxon>Thalassiosirophycidae</taxon>
        <taxon>Stephanodiscales</taxon>
        <taxon>Stephanodiscaceae</taxon>
        <taxon>Cyclotella</taxon>
    </lineage>
</organism>
<evidence type="ECO:0000313" key="2">
    <source>
        <dbReference type="EMBL" id="KAL3775125.1"/>
    </source>
</evidence>
<dbReference type="AlphaFoldDB" id="A0ABD3NN04"/>
<dbReference type="PANTHER" id="PTHR36383">
    <property type="entry name" value="OS09G0529350 PROTEIN"/>
    <property type="match status" value="1"/>
</dbReference>
<comment type="caution">
    <text evidence="2">The sequence shown here is derived from an EMBL/GenBank/DDBJ whole genome shotgun (WGS) entry which is preliminary data.</text>
</comment>
<dbReference type="EMBL" id="JALLPJ020001166">
    <property type="protein sequence ID" value="KAL3775125.1"/>
    <property type="molecule type" value="Genomic_DNA"/>
</dbReference>
<evidence type="ECO:0000313" key="3">
    <source>
        <dbReference type="Proteomes" id="UP001530400"/>
    </source>
</evidence>
<evidence type="ECO:0000256" key="1">
    <source>
        <dbReference type="SAM" id="SignalP"/>
    </source>
</evidence>
<dbReference type="PANTHER" id="PTHR36383:SF1">
    <property type="entry name" value="PROTEIN, PUTATIVE-RELATED"/>
    <property type="match status" value="1"/>
</dbReference>
<dbReference type="Proteomes" id="UP001530400">
    <property type="component" value="Unassembled WGS sequence"/>
</dbReference>
<accession>A0ABD3NN04</accession>
<keyword evidence="1" id="KW-0732">Signal</keyword>
<keyword evidence="3" id="KW-1185">Reference proteome</keyword>
<sequence length="204" mass="22228">MAQTHLLALLLFSLSYLDAAYSFVAPQSLRNGSIKINREGSALTSSRRSNNDEDKFSPQQRLESVKTGVLGALAGGIAATPFIAFHDIPAYGLASWEFDTDMGAIEAALFAIVYRYCVRKKDNNDMLNMGVIGAFVVVRTLSRVRVPGYCTAAPLDCGDPIGYFDWNMIQQLTLNGLESVALFGAAAAAMEVAYDRKWIGKFPN</sequence>
<feature type="chain" id="PRO_5044772336" evidence="1">
    <location>
        <begin position="20"/>
        <end position="204"/>
    </location>
</feature>
<reference evidence="2 3" key="1">
    <citation type="submission" date="2024-10" db="EMBL/GenBank/DDBJ databases">
        <title>Updated reference genomes for cyclostephanoid diatoms.</title>
        <authorList>
            <person name="Roberts W.R."/>
            <person name="Alverson A.J."/>
        </authorList>
    </citation>
    <scope>NUCLEOTIDE SEQUENCE [LARGE SCALE GENOMIC DNA]</scope>
    <source>
        <strain evidence="2 3">AJA010-31</strain>
    </source>
</reference>
<protein>
    <submittedName>
        <fullName evidence="2">Uncharacterized protein</fullName>
    </submittedName>
</protein>
<proteinExistence type="predicted"/>